<gene>
    <name evidence="3" type="ORF">EV657_1313</name>
</gene>
<proteinExistence type="predicted"/>
<protein>
    <recommendedName>
        <fullName evidence="5">Secreted protein</fullName>
    </recommendedName>
</protein>
<dbReference type="AlphaFoldDB" id="A0A4R8FJ70"/>
<evidence type="ECO:0008006" key="5">
    <source>
        <dbReference type="Google" id="ProtNLM"/>
    </source>
</evidence>
<feature type="chain" id="PRO_5020204040" description="Secreted protein" evidence="2">
    <location>
        <begin position="23"/>
        <end position="232"/>
    </location>
</feature>
<reference evidence="3 4" key="1">
    <citation type="submission" date="2019-03" db="EMBL/GenBank/DDBJ databases">
        <title>Genomic Encyclopedia of Type Strains, Phase IV (KMG-IV): sequencing the most valuable type-strain genomes for metagenomic binning, comparative biology and taxonomic classification.</title>
        <authorList>
            <person name="Goeker M."/>
        </authorList>
    </citation>
    <scope>NUCLEOTIDE SEQUENCE [LARGE SCALE GENOMIC DNA]</scope>
    <source>
        <strain evidence="3 4">JA181</strain>
    </source>
</reference>
<sequence length="232" mass="25609">MRRLGFFSLLAIFLAAALPANAVTYRLEATATLQSVDFFKVLDYTDEFNDETGTVGPVEVNLVLAGDDVLALGRISRESSGTFEFQMGANGEALIDRSSCTGMMWAFCSYVDPTKLTYNYLSGELSGFWGYFGGGGVLSSALLYVETDEWPWFELDGRSYWAQHVMYYYDLESSVVVAHFPLPASISFFAIFLTLPGLGLWRRGSPSRLARCALRGAKPGTRDQSEDGREVA</sequence>
<evidence type="ECO:0000256" key="1">
    <source>
        <dbReference type="SAM" id="Phobius"/>
    </source>
</evidence>
<dbReference type="Proteomes" id="UP000295484">
    <property type="component" value="Unassembled WGS sequence"/>
</dbReference>
<evidence type="ECO:0000313" key="3">
    <source>
        <dbReference type="EMBL" id="TDX22221.1"/>
    </source>
</evidence>
<dbReference type="EMBL" id="SOEB01000031">
    <property type="protein sequence ID" value="TDX22221.1"/>
    <property type="molecule type" value="Genomic_DNA"/>
</dbReference>
<organism evidence="3 4">
    <name type="scientific">Rhodovulum visakhapatnamense</name>
    <dbReference type="NCBI Taxonomy" id="364297"/>
    <lineage>
        <taxon>Bacteria</taxon>
        <taxon>Pseudomonadati</taxon>
        <taxon>Pseudomonadota</taxon>
        <taxon>Alphaproteobacteria</taxon>
        <taxon>Rhodobacterales</taxon>
        <taxon>Paracoccaceae</taxon>
        <taxon>Rhodovulum</taxon>
    </lineage>
</organism>
<comment type="caution">
    <text evidence="3">The sequence shown here is derived from an EMBL/GenBank/DDBJ whole genome shotgun (WGS) entry which is preliminary data.</text>
</comment>
<evidence type="ECO:0000313" key="4">
    <source>
        <dbReference type="Proteomes" id="UP000295484"/>
    </source>
</evidence>
<keyword evidence="1" id="KW-1133">Transmembrane helix</keyword>
<keyword evidence="2" id="KW-0732">Signal</keyword>
<name>A0A4R8FJ70_9RHOB</name>
<feature type="transmembrane region" description="Helical" evidence="1">
    <location>
        <begin position="180"/>
        <end position="201"/>
    </location>
</feature>
<keyword evidence="1" id="KW-0472">Membrane</keyword>
<accession>A0A4R8FJ70</accession>
<evidence type="ECO:0000256" key="2">
    <source>
        <dbReference type="SAM" id="SignalP"/>
    </source>
</evidence>
<feature type="signal peptide" evidence="2">
    <location>
        <begin position="1"/>
        <end position="22"/>
    </location>
</feature>
<keyword evidence="1" id="KW-0812">Transmembrane</keyword>